<keyword evidence="2" id="KW-1185">Reference proteome</keyword>
<accession>A0A3N4K338</accession>
<sequence>MAKALMASYMEPYFRQRYCDAESSRKMWGGIHKDQKESGAEHFHHINDDFVSLNITDFPPVTGFNEKFKSLLCHLTLCDVDINWISDIEAAYIILRSLLTDDEPRRMFHLIHSSATKL</sequence>
<organism evidence="1 2">
    <name type="scientific">Choiromyces venosus 120613-1</name>
    <dbReference type="NCBI Taxonomy" id="1336337"/>
    <lineage>
        <taxon>Eukaryota</taxon>
        <taxon>Fungi</taxon>
        <taxon>Dikarya</taxon>
        <taxon>Ascomycota</taxon>
        <taxon>Pezizomycotina</taxon>
        <taxon>Pezizomycetes</taxon>
        <taxon>Pezizales</taxon>
        <taxon>Tuberaceae</taxon>
        <taxon>Choiromyces</taxon>
    </lineage>
</organism>
<name>A0A3N4K338_9PEZI</name>
<proteinExistence type="predicted"/>
<evidence type="ECO:0000313" key="1">
    <source>
        <dbReference type="EMBL" id="RPB02831.1"/>
    </source>
</evidence>
<dbReference type="AlphaFoldDB" id="A0A3N4K338"/>
<dbReference type="Proteomes" id="UP000276215">
    <property type="component" value="Unassembled WGS sequence"/>
</dbReference>
<dbReference type="EMBL" id="ML120366">
    <property type="protein sequence ID" value="RPB02831.1"/>
    <property type="molecule type" value="Genomic_DNA"/>
</dbReference>
<evidence type="ECO:0000313" key="2">
    <source>
        <dbReference type="Proteomes" id="UP000276215"/>
    </source>
</evidence>
<reference evidence="1 2" key="1">
    <citation type="journal article" date="2018" name="Nat. Ecol. Evol.">
        <title>Pezizomycetes genomes reveal the molecular basis of ectomycorrhizal truffle lifestyle.</title>
        <authorList>
            <person name="Murat C."/>
            <person name="Payen T."/>
            <person name="Noel B."/>
            <person name="Kuo A."/>
            <person name="Morin E."/>
            <person name="Chen J."/>
            <person name="Kohler A."/>
            <person name="Krizsan K."/>
            <person name="Balestrini R."/>
            <person name="Da Silva C."/>
            <person name="Montanini B."/>
            <person name="Hainaut M."/>
            <person name="Levati E."/>
            <person name="Barry K.W."/>
            <person name="Belfiori B."/>
            <person name="Cichocki N."/>
            <person name="Clum A."/>
            <person name="Dockter R.B."/>
            <person name="Fauchery L."/>
            <person name="Guy J."/>
            <person name="Iotti M."/>
            <person name="Le Tacon F."/>
            <person name="Lindquist E.A."/>
            <person name="Lipzen A."/>
            <person name="Malagnac F."/>
            <person name="Mello A."/>
            <person name="Molinier V."/>
            <person name="Miyauchi S."/>
            <person name="Poulain J."/>
            <person name="Riccioni C."/>
            <person name="Rubini A."/>
            <person name="Sitrit Y."/>
            <person name="Splivallo R."/>
            <person name="Traeger S."/>
            <person name="Wang M."/>
            <person name="Zifcakova L."/>
            <person name="Wipf D."/>
            <person name="Zambonelli A."/>
            <person name="Paolocci F."/>
            <person name="Nowrousian M."/>
            <person name="Ottonello S."/>
            <person name="Baldrian P."/>
            <person name="Spatafora J.W."/>
            <person name="Henrissat B."/>
            <person name="Nagy L.G."/>
            <person name="Aury J.M."/>
            <person name="Wincker P."/>
            <person name="Grigoriev I.V."/>
            <person name="Bonfante P."/>
            <person name="Martin F.M."/>
        </authorList>
    </citation>
    <scope>NUCLEOTIDE SEQUENCE [LARGE SCALE GENOMIC DNA]</scope>
    <source>
        <strain evidence="1 2">120613-1</strain>
    </source>
</reference>
<protein>
    <submittedName>
        <fullName evidence="1">Uncharacterized protein</fullName>
    </submittedName>
</protein>
<gene>
    <name evidence="1" type="ORF">L873DRAFT_1787496</name>
</gene>